<dbReference type="GO" id="GO:0046872">
    <property type="term" value="F:metal ion binding"/>
    <property type="evidence" value="ECO:0007669"/>
    <property type="project" value="UniProtKB-KW"/>
</dbReference>
<keyword evidence="7" id="KW-0779">Telomere</keyword>
<dbReference type="PANTHER" id="PTHR12066:SF0">
    <property type="entry name" value="TELOMERASE REVERSE TRANSCRIPTASE"/>
    <property type="match status" value="1"/>
</dbReference>
<proteinExistence type="inferred from homology"/>
<dbReference type="GO" id="GO:0070034">
    <property type="term" value="F:telomerase RNA binding"/>
    <property type="evidence" value="ECO:0007669"/>
    <property type="project" value="TreeGrafter"/>
</dbReference>
<keyword evidence="5 7" id="KW-0695">RNA-directed DNA polymerase</keyword>
<evidence type="ECO:0000256" key="4">
    <source>
        <dbReference type="ARBA" id="ARBA00022842"/>
    </source>
</evidence>
<accession>A0A319EZJ0</accession>
<evidence type="ECO:0000256" key="3">
    <source>
        <dbReference type="ARBA" id="ARBA00022723"/>
    </source>
</evidence>
<dbReference type="OrthoDB" id="289721at2759"/>
<dbReference type="InterPro" id="IPR021891">
    <property type="entry name" value="Telomerase_RBD"/>
</dbReference>
<dbReference type="GO" id="GO:0003720">
    <property type="term" value="F:telomerase activity"/>
    <property type="evidence" value="ECO:0007669"/>
    <property type="project" value="InterPro"/>
</dbReference>
<keyword evidence="7" id="KW-0158">Chromosome</keyword>
<evidence type="ECO:0000256" key="5">
    <source>
        <dbReference type="ARBA" id="ARBA00022918"/>
    </source>
</evidence>
<evidence type="ECO:0000313" key="11">
    <source>
        <dbReference type="Proteomes" id="UP000248423"/>
    </source>
</evidence>
<dbReference type="GO" id="GO:0000781">
    <property type="term" value="C:chromosome, telomeric region"/>
    <property type="evidence" value="ECO:0007669"/>
    <property type="project" value="UniProtKB-SubCell"/>
</dbReference>
<dbReference type="PANTHER" id="PTHR12066">
    <property type="entry name" value="TELOMERASE REVERSE TRANSCRIPTASE"/>
    <property type="match status" value="1"/>
</dbReference>
<keyword evidence="3 7" id="KW-0479">Metal-binding</keyword>
<keyword evidence="1 7" id="KW-0808">Transferase</keyword>
<keyword evidence="7" id="KW-0539">Nucleus</keyword>
<dbReference type="GO" id="GO:0000333">
    <property type="term" value="C:telomerase catalytic core complex"/>
    <property type="evidence" value="ECO:0007669"/>
    <property type="project" value="TreeGrafter"/>
</dbReference>
<dbReference type="Gene3D" id="1.10.132.70">
    <property type="match status" value="1"/>
</dbReference>
<evidence type="ECO:0000256" key="1">
    <source>
        <dbReference type="ARBA" id="ARBA00022679"/>
    </source>
</evidence>
<reference evidence="10 11" key="1">
    <citation type="submission" date="2018-02" db="EMBL/GenBank/DDBJ databases">
        <title>The genomes of Aspergillus section Nigri reveals drivers in fungal speciation.</title>
        <authorList>
            <consortium name="DOE Joint Genome Institute"/>
            <person name="Vesth T.C."/>
            <person name="Nybo J."/>
            <person name="Theobald S."/>
            <person name="Brandl J."/>
            <person name="Frisvad J.C."/>
            <person name="Nielsen K.F."/>
            <person name="Lyhne E.K."/>
            <person name="Kogle M.E."/>
            <person name="Kuo A."/>
            <person name="Riley R."/>
            <person name="Clum A."/>
            <person name="Nolan M."/>
            <person name="Lipzen A."/>
            <person name="Salamov A."/>
            <person name="Henrissat B."/>
            <person name="Wiebenga A."/>
            <person name="De vries R.P."/>
            <person name="Grigoriev I.V."/>
            <person name="Mortensen U.H."/>
            <person name="Andersen M.R."/>
            <person name="Baker S.E."/>
        </authorList>
    </citation>
    <scope>NUCLEOTIDE SEQUENCE [LARGE SCALE GENOMIC DNA]</scope>
    <source>
        <strain evidence="10 11">CBS 121057</strain>
    </source>
</reference>
<evidence type="ECO:0000256" key="2">
    <source>
        <dbReference type="ARBA" id="ARBA00022695"/>
    </source>
</evidence>
<feature type="domain" description="Telomerase ribonucleoprotein complex - RNA-binding" evidence="9">
    <location>
        <begin position="524"/>
        <end position="583"/>
    </location>
</feature>
<organism evidence="10 11">
    <name type="scientific">Aspergillus sclerotiicarbonarius (strain CBS 121057 / IBT 28362)</name>
    <dbReference type="NCBI Taxonomy" id="1448318"/>
    <lineage>
        <taxon>Eukaryota</taxon>
        <taxon>Fungi</taxon>
        <taxon>Dikarya</taxon>
        <taxon>Ascomycota</taxon>
        <taxon>Pezizomycotina</taxon>
        <taxon>Eurotiomycetes</taxon>
        <taxon>Eurotiomycetidae</taxon>
        <taxon>Eurotiales</taxon>
        <taxon>Aspergillaceae</taxon>
        <taxon>Aspergillus</taxon>
        <taxon>Aspergillus subgen. Circumdati</taxon>
    </lineage>
</organism>
<comment type="function">
    <text evidence="7">Telomerase is a ribonucleoprotein enzyme essential for the replication of chromosome termini in most eukaryotes. It elongates telomeres. It is a reverse transcriptase that adds simple sequence repeats to chromosome ends by copying a template sequence within the RNA component of the enzyme.</text>
</comment>
<protein>
    <recommendedName>
        <fullName evidence="7">Telomerase reverse transcriptase</fullName>
        <ecNumber evidence="7">2.7.7.49</ecNumber>
    </recommendedName>
    <alternativeName>
        <fullName evidence="7">Telomerase catalytic subunit</fullName>
    </alternativeName>
</protein>
<dbReference type="STRING" id="1448318.A0A319EZJ0"/>
<name>A0A319EZJ0_ASPSB</name>
<keyword evidence="4 7" id="KW-0460">Magnesium</keyword>
<dbReference type="Pfam" id="PF12009">
    <property type="entry name" value="Telomerase_RBD"/>
    <property type="match status" value="1"/>
</dbReference>
<evidence type="ECO:0000256" key="8">
    <source>
        <dbReference type="SAM" id="MobiDB-lite"/>
    </source>
</evidence>
<keyword evidence="2 7" id="KW-0548">Nucleotidyltransferase</keyword>
<evidence type="ECO:0000256" key="6">
    <source>
        <dbReference type="ARBA" id="ARBA00048173"/>
    </source>
</evidence>
<dbReference type="Proteomes" id="UP000248423">
    <property type="component" value="Unassembled WGS sequence"/>
</dbReference>
<dbReference type="GO" id="GO:0042162">
    <property type="term" value="F:telomeric DNA binding"/>
    <property type="evidence" value="ECO:0007669"/>
    <property type="project" value="TreeGrafter"/>
</dbReference>
<dbReference type="EMBL" id="KZ826321">
    <property type="protein sequence ID" value="PYI10604.1"/>
    <property type="molecule type" value="Genomic_DNA"/>
</dbReference>
<feature type="region of interest" description="Disordered" evidence="8">
    <location>
        <begin position="1"/>
        <end position="26"/>
    </location>
</feature>
<evidence type="ECO:0000259" key="9">
    <source>
        <dbReference type="Pfam" id="PF12009"/>
    </source>
</evidence>
<gene>
    <name evidence="10" type="ORF">BO78DRAFT_360710</name>
</gene>
<dbReference type="AlphaFoldDB" id="A0A319EZJ0"/>
<comment type="catalytic activity">
    <reaction evidence="6 7">
        <text>DNA(n) + a 2'-deoxyribonucleoside 5'-triphosphate = DNA(n+1) + diphosphate</text>
        <dbReference type="Rhea" id="RHEA:22508"/>
        <dbReference type="Rhea" id="RHEA-COMP:17339"/>
        <dbReference type="Rhea" id="RHEA-COMP:17340"/>
        <dbReference type="ChEBI" id="CHEBI:33019"/>
        <dbReference type="ChEBI" id="CHEBI:61560"/>
        <dbReference type="ChEBI" id="CHEBI:173112"/>
        <dbReference type="EC" id="2.7.7.49"/>
    </reaction>
</comment>
<evidence type="ECO:0000313" key="10">
    <source>
        <dbReference type="EMBL" id="PYI10604.1"/>
    </source>
</evidence>
<dbReference type="InterPro" id="IPR003545">
    <property type="entry name" value="Telomerase_RT"/>
</dbReference>
<dbReference type="EC" id="2.7.7.49" evidence="7"/>
<evidence type="ECO:0000256" key="7">
    <source>
        <dbReference type="RuleBase" id="RU365061"/>
    </source>
</evidence>
<sequence>MGKKRKRPVKGDRAPDKSSQTGTTSTCFENQSSLARAHAEEHAHPVISLYYPQVVTLRQYLLRQIPLFSKSRRRRIVSVRGDQSPVGISNDSRSGAQLAKLLDTTLVGILTESPPTCNEERRQELAAFTQSQSRSELASTDTGSPCAQAEIVDFVISSLFSRNRFARQHPRHLLTRGFRRASAPHAPCEDSVIACSIPGLVAQFPNGNVQTLKQAPWTEVLGLLGSNGEEIMMRLLFDCGLFTAVDQQRGIYFQLSGLPLSMLESVHKVQKSDLAPKDTSPTSVPSESVPALDVKRKAKNENVQAPVPIVFFRRRILYASPVLDSRGKIEFGMKSRKSNVLSRLPASKSLAHNVHLLKYIFPKQFSLHNIFSSLSGGQDMQPFKDYASREEEIASAEKKKQARSKHADADGCNPLIKIPKRLQGQAVELVQQLQNRNKCCSYLHLLNYYCPSECIGPWKLGPEPLQGHPKLSAPESLITQPRLFWQQSPLDPSNNPLASSNAHVAPVIQKPKLSLTDYATPASSVSAFCRAVLRNLIPPQFYGTGQHRIQHQDIVLKHVDQFIHMRRFENLSLHEVCKGIKVRGSSSFFCCV</sequence>
<comment type="subcellular location">
    <subcellularLocation>
        <location evidence="7">Nucleus</location>
    </subcellularLocation>
    <subcellularLocation>
        <location evidence="7">Chromosome</location>
        <location evidence="7">Telomere</location>
    </subcellularLocation>
</comment>
<comment type="similarity">
    <text evidence="7">Belongs to the reverse transcriptase family. Telomerase subfamily.</text>
</comment>
<dbReference type="VEuPathDB" id="FungiDB:BO78DRAFT_360710"/>
<keyword evidence="11" id="KW-1185">Reference proteome</keyword>
<dbReference type="GO" id="GO:0007004">
    <property type="term" value="P:telomere maintenance via telomerase"/>
    <property type="evidence" value="ECO:0007669"/>
    <property type="project" value="TreeGrafter"/>
</dbReference>
<feature type="compositionally biased region" description="Polar residues" evidence="8">
    <location>
        <begin position="17"/>
        <end position="26"/>
    </location>
</feature>